<name>A0ABQ9I500_9NEOP</name>
<feature type="compositionally biased region" description="Low complexity" evidence="1">
    <location>
        <begin position="654"/>
        <end position="667"/>
    </location>
</feature>
<keyword evidence="3" id="KW-1185">Reference proteome</keyword>
<feature type="region of interest" description="Disordered" evidence="1">
    <location>
        <begin position="584"/>
        <end position="672"/>
    </location>
</feature>
<accession>A0ABQ9I500</accession>
<sequence>MLRYVLGERQWMWRASYTSVSSHWSSEFSISQRLNSFKFTITVVADGLELGVHNPAVSSAGRQSSPVRPARCNSVTYQRSRTPQARLHSPVYTRASDVCSLAAASESSQCYFTPDRSSVSPPFHSGAAPYLSRFTLIGSQDLAVKSRPNLFIHSLTTHCGSEHIAEAAVQKAVFHSEVAKVSRRREVMKTDGTVSKHHSFIRTAELRSQVLVFPYLTELTTEQAGPDDEVRAAVIAVYSAYGISAGIVHSRHIAQIGWQARWDSTHVSLAARQLLPIPSHFPPPDAKPLSHHVLTSLSFLVLSSCASRIASHGTNEYRNQNAEGWRGFIPTPTPFLLSPSTLHRYVGHSTPLLPHITILYLKQEKKMGLAVLGTRPFVLREYVYVDALGRLDVYFTFPAPLHSIIWGFMGITGDCFLRCSFQPLHLMKRRTYALSDRTTHLLLVNPGAAACLTQECSWLPVLPAAITRLRNSVRPTWNVRKPSNIPAPPLIRWIWQEHVKQLRSLRSCQVNAQNSQPYNDTCGTPLPARHIGPFTVTYNFSEALLRFYFQDIHPPHANKENPTIAHHSGAGMKRRGRQDIPEKTLSGTIPACENPVTRPGIEPGSPWWEREPVKVAAESQVSSPGVTKVRSTGRGGGVSPLRMRFTPPPRSGVATRRAPGRPASSAACERGSRARTPLRVAMRDVLQCGLSGRDPELL</sequence>
<proteinExistence type="predicted"/>
<organism evidence="2 3">
    <name type="scientific">Dryococelus australis</name>
    <dbReference type="NCBI Taxonomy" id="614101"/>
    <lineage>
        <taxon>Eukaryota</taxon>
        <taxon>Metazoa</taxon>
        <taxon>Ecdysozoa</taxon>
        <taxon>Arthropoda</taxon>
        <taxon>Hexapoda</taxon>
        <taxon>Insecta</taxon>
        <taxon>Pterygota</taxon>
        <taxon>Neoptera</taxon>
        <taxon>Polyneoptera</taxon>
        <taxon>Phasmatodea</taxon>
        <taxon>Verophasmatodea</taxon>
        <taxon>Anareolatae</taxon>
        <taxon>Phasmatidae</taxon>
        <taxon>Eurycanthinae</taxon>
        <taxon>Dryococelus</taxon>
    </lineage>
</organism>
<evidence type="ECO:0000313" key="3">
    <source>
        <dbReference type="Proteomes" id="UP001159363"/>
    </source>
</evidence>
<evidence type="ECO:0000256" key="1">
    <source>
        <dbReference type="SAM" id="MobiDB-lite"/>
    </source>
</evidence>
<dbReference type="EMBL" id="JARBHB010000002">
    <property type="protein sequence ID" value="KAJ8891735.1"/>
    <property type="molecule type" value="Genomic_DNA"/>
</dbReference>
<evidence type="ECO:0000313" key="2">
    <source>
        <dbReference type="EMBL" id="KAJ8891735.1"/>
    </source>
</evidence>
<reference evidence="2 3" key="1">
    <citation type="submission" date="2023-02" db="EMBL/GenBank/DDBJ databases">
        <title>LHISI_Scaffold_Assembly.</title>
        <authorList>
            <person name="Stuart O.P."/>
            <person name="Cleave R."/>
            <person name="Magrath M.J.L."/>
            <person name="Mikheyev A.S."/>
        </authorList>
    </citation>
    <scope>NUCLEOTIDE SEQUENCE [LARGE SCALE GENOMIC DNA]</scope>
    <source>
        <strain evidence="2">Daus_M_001</strain>
        <tissue evidence="2">Leg muscle</tissue>
    </source>
</reference>
<protein>
    <submittedName>
        <fullName evidence="2">Uncharacterized protein</fullName>
    </submittedName>
</protein>
<comment type="caution">
    <text evidence="2">The sequence shown here is derived from an EMBL/GenBank/DDBJ whole genome shotgun (WGS) entry which is preliminary data.</text>
</comment>
<gene>
    <name evidence="2" type="ORF">PR048_004270</name>
</gene>
<dbReference type="Proteomes" id="UP001159363">
    <property type="component" value="Chromosome 2"/>
</dbReference>